<sequence length="60" mass="6386">MAVGDGANDLLMLHAAGLGVAFRAKEKVQREAPNRLNSESLVDVLYLLGYTGAEIDELVA</sequence>
<dbReference type="Gene3D" id="3.40.50.1000">
    <property type="entry name" value="HAD superfamily/HAD-like"/>
    <property type="match status" value="1"/>
</dbReference>
<dbReference type="InterPro" id="IPR036412">
    <property type="entry name" value="HAD-like_sf"/>
</dbReference>
<accession>A0A1W5CV38</accession>
<evidence type="ECO:0000313" key="2">
    <source>
        <dbReference type="Proteomes" id="UP000192927"/>
    </source>
</evidence>
<dbReference type="EMBL" id="FWEW01000392">
    <property type="protein sequence ID" value="SLM34718.1"/>
    <property type="molecule type" value="Genomic_DNA"/>
</dbReference>
<dbReference type="SUPFAM" id="SSF56784">
    <property type="entry name" value="HAD-like"/>
    <property type="match status" value="1"/>
</dbReference>
<dbReference type="Proteomes" id="UP000192927">
    <property type="component" value="Unassembled WGS sequence"/>
</dbReference>
<dbReference type="InterPro" id="IPR023214">
    <property type="entry name" value="HAD_sf"/>
</dbReference>
<name>A0A1W5CV38_9LECA</name>
<dbReference type="AlphaFoldDB" id="A0A1W5CV38"/>
<keyword evidence="2" id="KW-1185">Reference proteome</keyword>
<proteinExistence type="predicted"/>
<protein>
    <submittedName>
        <fullName evidence="1">Phosphoserine phosphatase</fullName>
    </submittedName>
</protein>
<reference evidence="2" key="1">
    <citation type="submission" date="2017-03" db="EMBL/GenBank/DDBJ databases">
        <authorList>
            <person name="Sharma R."/>
            <person name="Thines M."/>
        </authorList>
    </citation>
    <scope>NUCLEOTIDE SEQUENCE [LARGE SCALE GENOMIC DNA]</scope>
</reference>
<dbReference type="Pfam" id="PF08282">
    <property type="entry name" value="Hydrolase_3"/>
    <property type="match status" value="1"/>
</dbReference>
<organism evidence="1 2">
    <name type="scientific">Lasallia pustulata</name>
    <dbReference type="NCBI Taxonomy" id="136370"/>
    <lineage>
        <taxon>Eukaryota</taxon>
        <taxon>Fungi</taxon>
        <taxon>Dikarya</taxon>
        <taxon>Ascomycota</taxon>
        <taxon>Pezizomycotina</taxon>
        <taxon>Lecanoromycetes</taxon>
        <taxon>OSLEUM clade</taxon>
        <taxon>Umbilicariomycetidae</taxon>
        <taxon>Umbilicariales</taxon>
        <taxon>Umbilicariaceae</taxon>
        <taxon>Lasallia</taxon>
    </lineage>
</organism>
<evidence type="ECO:0000313" key="1">
    <source>
        <dbReference type="EMBL" id="SLM34718.1"/>
    </source>
</evidence>